<feature type="transmembrane region" description="Helical" evidence="6">
    <location>
        <begin position="298"/>
        <end position="318"/>
    </location>
</feature>
<organism evidence="9 10">
    <name type="scientific">Phragmitibacter flavus</name>
    <dbReference type="NCBI Taxonomy" id="2576071"/>
    <lineage>
        <taxon>Bacteria</taxon>
        <taxon>Pseudomonadati</taxon>
        <taxon>Verrucomicrobiota</taxon>
        <taxon>Verrucomicrobiia</taxon>
        <taxon>Verrucomicrobiales</taxon>
        <taxon>Verrucomicrobiaceae</taxon>
        <taxon>Phragmitibacter</taxon>
    </lineage>
</organism>
<dbReference type="NCBIfam" id="TIGR00360">
    <property type="entry name" value="ComEC_N-term"/>
    <property type="match status" value="1"/>
</dbReference>
<feature type="transmembrane region" description="Helical" evidence="6">
    <location>
        <begin position="361"/>
        <end position="380"/>
    </location>
</feature>
<feature type="transmembrane region" description="Helical" evidence="6">
    <location>
        <begin position="487"/>
        <end position="506"/>
    </location>
</feature>
<feature type="transmembrane region" description="Helical" evidence="6">
    <location>
        <begin position="413"/>
        <end position="435"/>
    </location>
</feature>
<dbReference type="GO" id="GO:0005886">
    <property type="term" value="C:plasma membrane"/>
    <property type="evidence" value="ECO:0007669"/>
    <property type="project" value="UniProtKB-SubCell"/>
</dbReference>
<dbReference type="Pfam" id="PF03772">
    <property type="entry name" value="Competence"/>
    <property type="match status" value="1"/>
</dbReference>
<dbReference type="RefSeq" id="WP_138086232.1">
    <property type="nucleotide sequence ID" value="NZ_VAUV01000007.1"/>
</dbReference>
<gene>
    <name evidence="9" type="ORF">FEM03_10655</name>
</gene>
<protein>
    <submittedName>
        <fullName evidence="9">DUF4131 domain-containing protein</fullName>
    </submittedName>
</protein>
<evidence type="ECO:0000256" key="5">
    <source>
        <dbReference type="ARBA" id="ARBA00023136"/>
    </source>
</evidence>
<reference evidence="9 10" key="1">
    <citation type="submission" date="2019-05" db="EMBL/GenBank/DDBJ databases">
        <title>Verrucobacter flavum gen. nov., sp. nov. a new member of the family Verrucomicrobiaceae.</title>
        <authorList>
            <person name="Szuroczki S."/>
            <person name="Abbaszade G."/>
            <person name="Szabo A."/>
            <person name="Felfoldi T."/>
            <person name="Schumann P."/>
            <person name="Boka K."/>
            <person name="Keki Z."/>
            <person name="Toumi M."/>
            <person name="Toth E."/>
        </authorList>
    </citation>
    <scope>NUCLEOTIDE SEQUENCE [LARGE SCALE GENOMIC DNA]</scope>
    <source>
        <strain evidence="9 10">MG-N-17</strain>
    </source>
</reference>
<sequence>MNQNSLWRELSKPRPLLAMALAAIVGILIADHLPNGRMPLPAIVGSLLTFGAIVLWKRTWISALPFVLVLATLAHGHRLQSTRHHPWHQWLHQQPAPTWVEIEGVIEQPLRRSLPGFEPGEALFRATSIHAPGHTIPNARPAYFSLRLESGVTLKVGHYRCTGWMQLPLPPDNPGQFNKPDYDLRLGLIGQFQVAHVLTAAPFTWDFKSKLIETSERCRTWIIDSLSQHVPPDAPELVVLLAMTLGTSDTATPEMQIPFRLSGTLHIFAVSGLHVAIIGMIFWFFLRCLGISRGMQPPLLIPLLFGYTFITGLPPSAVRSAIMATVLLLGMTANRRSDLLNTLGASALILFLLNTDQLFGAGFQLSFGVLASIAILNEFFSRPLRPWTEPDPFIPKNLLSLPQQAIWKIRQSIAGTLSVSASAWIGSVPLILYHFNTLTPIGLIANLFLVPWSVVVLSLTISRLILAGPIFSLIQPTLAWISQQSATAILWMANFFAFVPGGHIYVPSLDLLPRPPAQLTVLRIPGGDAANHLRVGNTNWLLDTGSIRQFPFILQPFLHHQGINRIDHLLISHADSAHQGGTPSLQTYYGLREISAPFKRPNTNTIGNWQQITAPKPLLITTDPTLPAHIEILFPPNNWRSSRADDNALIARLHIGKHRILWCNDAGFNAEKHLLATLPPEALKSDLIIRNQHTDDHSMLPEFLHAVQPRAIISSHSQFPIEQQIRPALREACNRLDITLLDQSQTGAITLDIWPEKMQLTPFRGDQPPLTFP</sequence>
<dbReference type="InterPro" id="IPR036866">
    <property type="entry name" value="RibonucZ/Hydroxyglut_hydro"/>
</dbReference>
<feature type="domain" description="DUF4131" evidence="8">
    <location>
        <begin position="42"/>
        <end position="192"/>
    </location>
</feature>
<comment type="subcellular location">
    <subcellularLocation>
        <location evidence="1">Cell membrane</location>
        <topology evidence="1">Multi-pass membrane protein</topology>
    </subcellularLocation>
</comment>
<feature type="transmembrane region" description="Helical" evidence="6">
    <location>
        <begin position="265"/>
        <end position="286"/>
    </location>
</feature>
<dbReference type="AlphaFoldDB" id="A0A5R8KES0"/>
<dbReference type="PANTHER" id="PTHR30619">
    <property type="entry name" value="DNA INTERNALIZATION/COMPETENCE PROTEIN COMEC/REC2"/>
    <property type="match status" value="1"/>
</dbReference>
<evidence type="ECO:0000256" key="1">
    <source>
        <dbReference type="ARBA" id="ARBA00004651"/>
    </source>
</evidence>
<dbReference type="Gene3D" id="3.60.15.10">
    <property type="entry name" value="Ribonuclease Z/Hydroxyacylglutathione hydrolase-like"/>
    <property type="match status" value="1"/>
</dbReference>
<keyword evidence="3 6" id="KW-0812">Transmembrane</keyword>
<feature type="transmembrane region" description="Helical" evidence="6">
    <location>
        <begin position="16"/>
        <end position="33"/>
    </location>
</feature>
<keyword evidence="5 6" id="KW-0472">Membrane</keyword>
<dbReference type="EMBL" id="VAUV01000007">
    <property type="protein sequence ID" value="TLD70761.1"/>
    <property type="molecule type" value="Genomic_DNA"/>
</dbReference>
<dbReference type="InterPro" id="IPR004477">
    <property type="entry name" value="ComEC_N"/>
</dbReference>
<dbReference type="InterPro" id="IPR052159">
    <property type="entry name" value="Competence_DNA_uptake"/>
</dbReference>
<dbReference type="OrthoDB" id="9761531at2"/>
<dbReference type="Pfam" id="PF13567">
    <property type="entry name" value="DUF4131"/>
    <property type="match status" value="1"/>
</dbReference>
<evidence type="ECO:0000259" key="7">
    <source>
        <dbReference type="Pfam" id="PF03772"/>
    </source>
</evidence>
<accession>A0A5R8KES0</accession>
<name>A0A5R8KES0_9BACT</name>
<dbReference type="SUPFAM" id="SSF56281">
    <property type="entry name" value="Metallo-hydrolase/oxidoreductase"/>
    <property type="match status" value="1"/>
</dbReference>
<keyword evidence="10" id="KW-1185">Reference proteome</keyword>
<evidence type="ECO:0000313" key="10">
    <source>
        <dbReference type="Proteomes" id="UP000306196"/>
    </source>
</evidence>
<evidence type="ECO:0000256" key="4">
    <source>
        <dbReference type="ARBA" id="ARBA00022989"/>
    </source>
</evidence>
<comment type="caution">
    <text evidence="9">The sequence shown here is derived from an EMBL/GenBank/DDBJ whole genome shotgun (WGS) entry which is preliminary data.</text>
</comment>
<dbReference type="InterPro" id="IPR025405">
    <property type="entry name" value="DUF4131"/>
</dbReference>
<feature type="transmembrane region" description="Helical" evidence="6">
    <location>
        <begin position="441"/>
        <end position="466"/>
    </location>
</feature>
<dbReference type="Proteomes" id="UP000306196">
    <property type="component" value="Unassembled WGS sequence"/>
</dbReference>
<evidence type="ECO:0000256" key="3">
    <source>
        <dbReference type="ARBA" id="ARBA00022692"/>
    </source>
</evidence>
<keyword evidence="4 6" id="KW-1133">Transmembrane helix</keyword>
<evidence type="ECO:0000313" key="9">
    <source>
        <dbReference type="EMBL" id="TLD70761.1"/>
    </source>
</evidence>
<evidence type="ECO:0000256" key="2">
    <source>
        <dbReference type="ARBA" id="ARBA00022475"/>
    </source>
</evidence>
<keyword evidence="2" id="KW-1003">Cell membrane</keyword>
<proteinExistence type="predicted"/>
<dbReference type="PANTHER" id="PTHR30619:SF1">
    <property type="entry name" value="RECOMBINATION PROTEIN 2"/>
    <property type="match status" value="1"/>
</dbReference>
<evidence type="ECO:0000256" key="6">
    <source>
        <dbReference type="SAM" id="Phobius"/>
    </source>
</evidence>
<feature type="domain" description="ComEC/Rec2-related protein" evidence="7">
    <location>
        <begin position="243"/>
        <end position="511"/>
    </location>
</feature>
<evidence type="ECO:0000259" key="8">
    <source>
        <dbReference type="Pfam" id="PF13567"/>
    </source>
</evidence>